<protein>
    <submittedName>
        <fullName evidence="2">Uncharacterized protein</fullName>
    </submittedName>
</protein>
<comment type="caution">
    <text evidence="2">The sequence shown here is derived from an EMBL/GenBank/DDBJ whole genome shotgun (WGS) entry which is preliminary data.</text>
</comment>
<evidence type="ECO:0000313" key="2">
    <source>
        <dbReference type="EMBL" id="KAE8704438.1"/>
    </source>
</evidence>
<proteinExistence type="predicted"/>
<feature type="compositionally biased region" description="Acidic residues" evidence="1">
    <location>
        <begin position="68"/>
        <end position="112"/>
    </location>
</feature>
<name>A0A6A3AK29_HIBSY</name>
<dbReference type="AlphaFoldDB" id="A0A6A3AK29"/>
<dbReference type="InterPro" id="IPR052799">
    <property type="entry name" value="Rho_GAP_Regulators"/>
</dbReference>
<gene>
    <name evidence="2" type="ORF">F3Y22_tig00110457pilonHSYRG00215</name>
</gene>
<organism evidence="2 3">
    <name type="scientific">Hibiscus syriacus</name>
    <name type="common">Rose of Sharon</name>
    <dbReference type="NCBI Taxonomy" id="106335"/>
    <lineage>
        <taxon>Eukaryota</taxon>
        <taxon>Viridiplantae</taxon>
        <taxon>Streptophyta</taxon>
        <taxon>Embryophyta</taxon>
        <taxon>Tracheophyta</taxon>
        <taxon>Spermatophyta</taxon>
        <taxon>Magnoliopsida</taxon>
        <taxon>eudicotyledons</taxon>
        <taxon>Gunneridae</taxon>
        <taxon>Pentapetalae</taxon>
        <taxon>rosids</taxon>
        <taxon>malvids</taxon>
        <taxon>Malvales</taxon>
        <taxon>Malvaceae</taxon>
        <taxon>Malvoideae</taxon>
        <taxon>Hibiscus</taxon>
    </lineage>
</organism>
<dbReference type="Proteomes" id="UP000436088">
    <property type="component" value="Unassembled WGS sequence"/>
</dbReference>
<keyword evidence="3" id="KW-1185">Reference proteome</keyword>
<feature type="region of interest" description="Disordered" evidence="1">
    <location>
        <begin position="66"/>
        <end position="112"/>
    </location>
</feature>
<dbReference type="PANTHER" id="PTHR46265:SF2">
    <property type="entry name" value="RHO GTPASE-ACTIVATING PROTEIN 7"/>
    <property type="match status" value="1"/>
</dbReference>
<reference evidence="2" key="1">
    <citation type="submission" date="2019-09" db="EMBL/GenBank/DDBJ databases">
        <title>Draft genome information of white flower Hibiscus syriacus.</title>
        <authorList>
            <person name="Kim Y.-M."/>
        </authorList>
    </citation>
    <scope>NUCLEOTIDE SEQUENCE [LARGE SCALE GENOMIC DNA]</scope>
    <source>
        <strain evidence="2">YM2019G1</strain>
    </source>
</reference>
<evidence type="ECO:0000313" key="3">
    <source>
        <dbReference type="Proteomes" id="UP000436088"/>
    </source>
</evidence>
<sequence length="158" mass="17299">MVPLLLRPLLSGDCEIEMDFDVGANDSSMQLLQAAAAANHAQAIVITLLEQYDHIFGEGCLSSQVYTDTDESASGSEEEADDESGEEDESFEDDDGTEGSDISNDDEDDDDDEDDVMVVMMMKNQAVKAVSLLPMIGMSIRIWVLRAQVRSPLNPMKM</sequence>
<accession>A0A6A3AK29</accession>
<dbReference type="PANTHER" id="PTHR46265">
    <property type="entry name" value="RHO GTPASE-ACTIVATING PROTEIN 7"/>
    <property type="match status" value="1"/>
</dbReference>
<dbReference type="EMBL" id="VEPZ02000993">
    <property type="protein sequence ID" value="KAE8704438.1"/>
    <property type="molecule type" value="Genomic_DNA"/>
</dbReference>
<evidence type="ECO:0000256" key="1">
    <source>
        <dbReference type="SAM" id="MobiDB-lite"/>
    </source>
</evidence>